<dbReference type="AlphaFoldDB" id="A0AAU9JJ62"/>
<keyword evidence="4" id="KW-1185">Reference proteome</keyword>
<sequence>MQPKLYSTRSTPRILTGNTKSPKYFSSVISSEIKQSSPKLSYGFPADISPSNIADSSKDSLLKKTTPRTPKTYSNPFSLTSQTPKSSKSIRNPIATVATPRNITTKSLTPRGSSLNPKSSETQPKQTIVSPSSTKSLFQKNSKSLSSTDPRKKSSQQISANLYQSDSADPHLGSPKTAETKNPLAQMITQVKTSENPKNSYELSPEEIQQKAESIYKEHLFQTFQALKFVRNLQPVDQNQLQLKRINLPKKAAFLNKKTIIFDLDETLVHCCEDLATSNPDVILPIIFPNGETINAGINIRPYAKEILVEANKNFEVIVFTASHQCYADVVLDYLDPTHELIHHRLYRDNCIFSQGIYIKDLRVLANRRMQDIIIVDNAAYSFGYQIDNGIPIISWHDDRYDKELLNLSDYIKVLAKVPDIRELNRKTFRLNTFYEDYIEQFLQLDEGKPKASSRKIKGKPKQN</sequence>
<dbReference type="PANTHER" id="PTHR12210">
    <property type="entry name" value="DULLARD PROTEIN PHOSPHATASE"/>
    <property type="match status" value="1"/>
</dbReference>
<evidence type="ECO:0000256" key="1">
    <source>
        <dbReference type="SAM" id="MobiDB-lite"/>
    </source>
</evidence>
<dbReference type="PROSITE" id="PS50969">
    <property type="entry name" value="FCP1"/>
    <property type="match status" value="1"/>
</dbReference>
<name>A0AAU9JJ62_9CILI</name>
<dbReference type="InterPro" id="IPR050365">
    <property type="entry name" value="TIM50"/>
</dbReference>
<evidence type="ECO:0000259" key="2">
    <source>
        <dbReference type="PROSITE" id="PS50969"/>
    </source>
</evidence>
<dbReference type="InterPro" id="IPR011948">
    <property type="entry name" value="Dullard_phosphatase"/>
</dbReference>
<feature type="region of interest" description="Disordered" evidence="1">
    <location>
        <begin position="36"/>
        <end position="183"/>
    </location>
</feature>
<dbReference type="FunFam" id="3.40.50.1000:FF:000121">
    <property type="entry name" value="Uncharacterized protein"/>
    <property type="match status" value="1"/>
</dbReference>
<proteinExistence type="predicted"/>
<feature type="compositionally biased region" description="Low complexity" evidence="1">
    <location>
        <begin position="63"/>
        <end position="72"/>
    </location>
</feature>
<accession>A0AAU9JJ62</accession>
<dbReference type="GO" id="GO:0016791">
    <property type="term" value="F:phosphatase activity"/>
    <property type="evidence" value="ECO:0007669"/>
    <property type="project" value="InterPro"/>
</dbReference>
<evidence type="ECO:0000313" key="3">
    <source>
        <dbReference type="EMBL" id="CAG9324529.1"/>
    </source>
</evidence>
<feature type="region of interest" description="Disordered" evidence="1">
    <location>
        <begin position="1"/>
        <end position="21"/>
    </location>
</feature>
<protein>
    <recommendedName>
        <fullName evidence="2">FCP1 homology domain-containing protein</fullName>
    </recommendedName>
</protein>
<gene>
    <name evidence="3" type="ORF">BSTOLATCC_MIC36315</name>
</gene>
<dbReference type="SUPFAM" id="SSF56784">
    <property type="entry name" value="HAD-like"/>
    <property type="match status" value="1"/>
</dbReference>
<comment type="caution">
    <text evidence="3">The sequence shown here is derived from an EMBL/GenBank/DDBJ whole genome shotgun (WGS) entry which is preliminary data.</text>
</comment>
<organism evidence="3 4">
    <name type="scientific">Blepharisma stoltei</name>
    <dbReference type="NCBI Taxonomy" id="1481888"/>
    <lineage>
        <taxon>Eukaryota</taxon>
        <taxon>Sar</taxon>
        <taxon>Alveolata</taxon>
        <taxon>Ciliophora</taxon>
        <taxon>Postciliodesmatophora</taxon>
        <taxon>Heterotrichea</taxon>
        <taxon>Heterotrichida</taxon>
        <taxon>Blepharismidae</taxon>
        <taxon>Blepharisma</taxon>
    </lineage>
</organism>
<dbReference type="CDD" id="cd07521">
    <property type="entry name" value="HAD_FCP1-like"/>
    <property type="match status" value="1"/>
</dbReference>
<evidence type="ECO:0000313" key="4">
    <source>
        <dbReference type="Proteomes" id="UP001162131"/>
    </source>
</evidence>
<dbReference type="InterPro" id="IPR036412">
    <property type="entry name" value="HAD-like_sf"/>
</dbReference>
<feature type="domain" description="FCP1 homology" evidence="2">
    <location>
        <begin position="253"/>
        <end position="415"/>
    </location>
</feature>
<dbReference type="NCBIfam" id="TIGR02251">
    <property type="entry name" value="HIF-SF_euk"/>
    <property type="match status" value="1"/>
</dbReference>
<feature type="compositionally biased region" description="Polar residues" evidence="1">
    <location>
        <begin position="155"/>
        <end position="167"/>
    </location>
</feature>
<dbReference type="Pfam" id="PF03031">
    <property type="entry name" value="NIF"/>
    <property type="match status" value="1"/>
</dbReference>
<feature type="compositionally biased region" description="Polar residues" evidence="1">
    <location>
        <begin position="99"/>
        <end position="148"/>
    </location>
</feature>
<reference evidence="3" key="1">
    <citation type="submission" date="2021-09" db="EMBL/GenBank/DDBJ databases">
        <authorList>
            <consortium name="AG Swart"/>
            <person name="Singh M."/>
            <person name="Singh A."/>
            <person name="Seah K."/>
            <person name="Emmerich C."/>
        </authorList>
    </citation>
    <scope>NUCLEOTIDE SEQUENCE</scope>
    <source>
        <strain evidence="3">ATCC30299</strain>
    </source>
</reference>
<dbReference type="InterPro" id="IPR004274">
    <property type="entry name" value="FCP1_dom"/>
</dbReference>
<dbReference type="EMBL" id="CAJZBQ010000036">
    <property type="protein sequence ID" value="CAG9324529.1"/>
    <property type="molecule type" value="Genomic_DNA"/>
</dbReference>
<dbReference type="InterPro" id="IPR023214">
    <property type="entry name" value="HAD_sf"/>
</dbReference>
<dbReference type="Gene3D" id="3.40.50.1000">
    <property type="entry name" value="HAD superfamily/HAD-like"/>
    <property type="match status" value="1"/>
</dbReference>
<feature type="compositionally biased region" description="Polar residues" evidence="1">
    <location>
        <begin position="73"/>
        <end position="90"/>
    </location>
</feature>
<dbReference type="Proteomes" id="UP001162131">
    <property type="component" value="Unassembled WGS sequence"/>
</dbReference>
<dbReference type="SMART" id="SM00577">
    <property type="entry name" value="CPDc"/>
    <property type="match status" value="1"/>
</dbReference>